<organism evidence="1 2">
    <name type="scientific">Rhizopus delemar</name>
    <dbReference type="NCBI Taxonomy" id="936053"/>
    <lineage>
        <taxon>Eukaryota</taxon>
        <taxon>Fungi</taxon>
        <taxon>Fungi incertae sedis</taxon>
        <taxon>Mucoromycota</taxon>
        <taxon>Mucoromycotina</taxon>
        <taxon>Mucoromycetes</taxon>
        <taxon>Mucorales</taxon>
        <taxon>Mucorineae</taxon>
        <taxon>Rhizopodaceae</taxon>
        <taxon>Rhizopus</taxon>
    </lineage>
</organism>
<reference evidence="1 2" key="1">
    <citation type="journal article" date="2020" name="Microb. Genom.">
        <title>Genetic diversity of clinical and environmental Mucorales isolates obtained from an investigation of mucormycosis cases among solid organ transplant recipients.</title>
        <authorList>
            <person name="Nguyen M.H."/>
            <person name="Kaul D."/>
            <person name="Muto C."/>
            <person name="Cheng S.J."/>
            <person name="Richter R.A."/>
            <person name="Bruno V.M."/>
            <person name="Liu G."/>
            <person name="Beyhan S."/>
            <person name="Sundermann A.J."/>
            <person name="Mounaud S."/>
            <person name="Pasculle A.W."/>
            <person name="Nierman W.C."/>
            <person name="Driscoll E."/>
            <person name="Cumbie R."/>
            <person name="Clancy C.J."/>
            <person name="Dupont C.L."/>
        </authorList>
    </citation>
    <scope>NUCLEOTIDE SEQUENCE [LARGE SCALE GENOMIC DNA]</scope>
    <source>
        <strain evidence="1 2">GL24</strain>
    </source>
</reference>
<sequence length="96" mass="10033">MQSHVGLALRAAIHEGPVAEGVPVVDFAVVGQLHRAVAAMAGLRRLDAVTHARQGAARGMGERGWRLQLGLASAARVHAEDGNGHACALQGSVRRR</sequence>
<keyword evidence="2" id="KW-1185">Reference proteome</keyword>
<comment type="caution">
    <text evidence="1">The sequence shown here is derived from an EMBL/GenBank/DDBJ whole genome shotgun (WGS) entry which is preliminary data.</text>
</comment>
<dbReference type="AlphaFoldDB" id="A0A9P6YI15"/>
<gene>
    <name evidence="1" type="ORF">G6F50_013426</name>
</gene>
<proteinExistence type="predicted"/>
<dbReference type="Proteomes" id="UP000740926">
    <property type="component" value="Unassembled WGS sequence"/>
</dbReference>
<evidence type="ECO:0000313" key="2">
    <source>
        <dbReference type="Proteomes" id="UP000740926"/>
    </source>
</evidence>
<evidence type="ECO:0000313" key="1">
    <source>
        <dbReference type="EMBL" id="KAG1548636.1"/>
    </source>
</evidence>
<protein>
    <submittedName>
        <fullName evidence="1">Uncharacterized protein</fullName>
    </submittedName>
</protein>
<name>A0A9P6YI15_9FUNG</name>
<accession>A0A9P6YI15</accession>
<dbReference type="EMBL" id="JAANIU010005282">
    <property type="protein sequence ID" value="KAG1548636.1"/>
    <property type="molecule type" value="Genomic_DNA"/>
</dbReference>